<proteinExistence type="inferred from homology"/>
<dbReference type="PANTHER" id="PTHR24221:SF402">
    <property type="entry name" value="IRON-SULFUR CLUSTERS TRANSPORTER ABCB7, MITOCHONDRIAL"/>
    <property type="match status" value="1"/>
</dbReference>
<evidence type="ECO:0000256" key="8">
    <source>
        <dbReference type="ARBA" id="ARBA00024363"/>
    </source>
</evidence>
<dbReference type="Proteomes" id="UP001620626">
    <property type="component" value="Unassembled WGS sequence"/>
</dbReference>
<dbReference type="Pfam" id="PF00005">
    <property type="entry name" value="ABC_tran"/>
    <property type="match status" value="1"/>
</dbReference>
<dbReference type="InterPro" id="IPR036640">
    <property type="entry name" value="ABC1_TM_sf"/>
</dbReference>
<evidence type="ECO:0000256" key="10">
    <source>
        <dbReference type="ARBA" id="ARBA00042945"/>
    </source>
</evidence>
<gene>
    <name evidence="13" type="ORF">niasHT_024182</name>
</gene>
<reference evidence="13 14" key="1">
    <citation type="submission" date="2024-10" db="EMBL/GenBank/DDBJ databases">
        <authorList>
            <person name="Kim D."/>
        </authorList>
    </citation>
    <scope>NUCLEOTIDE SEQUENCE [LARGE SCALE GENOMIC DNA]</scope>
    <source>
        <strain evidence="13">BH-2024</strain>
    </source>
</reference>
<comment type="caution">
    <text evidence="13">The sequence shown here is derived from an EMBL/GenBank/DDBJ whole genome shotgun (WGS) entry which is preliminary data.</text>
</comment>
<keyword evidence="14" id="KW-1185">Reference proteome</keyword>
<dbReference type="EMBL" id="JBICBT010000941">
    <property type="protein sequence ID" value="KAL3091600.1"/>
    <property type="molecule type" value="Genomic_DNA"/>
</dbReference>
<evidence type="ECO:0000256" key="4">
    <source>
        <dbReference type="ARBA" id="ARBA00022741"/>
    </source>
</evidence>
<dbReference type="InterPro" id="IPR039421">
    <property type="entry name" value="Type_1_exporter"/>
</dbReference>
<dbReference type="Gene3D" id="3.40.50.300">
    <property type="entry name" value="P-loop containing nucleotide triphosphate hydrolases"/>
    <property type="match status" value="1"/>
</dbReference>
<dbReference type="PROSITE" id="PS50893">
    <property type="entry name" value="ABC_TRANSPORTER_2"/>
    <property type="match status" value="1"/>
</dbReference>
<evidence type="ECO:0000256" key="5">
    <source>
        <dbReference type="ARBA" id="ARBA00022840"/>
    </source>
</evidence>
<accession>A0ABD2JM07</accession>
<evidence type="ECO:0000313" key="13">
    <source>
        <dbReference type="EMBL" id="KAL3091600.1"/>
    </source>
</evidence>
<keyword evidence="5" id="KW-0067">ATP-binding</keyword>
<comment type="similarity">
    <text evidence="8">Belongs to the ABC transporter superfamily. ABCB family. Heavy Metal importer (TC 3.A.1.210) subfamily.</text>
</comment>
<dbReference type="InterPro" id="IPR003439">
    <property type="entry name" value="ABC_transporter-like_ATP-bd"/>
</dbReference>
<dbReference type="FunFam" id="3.40.50.300:FF:000287">
    <property type="entry name" value="Multidrug ABC transporter ATP-binding protein"/>
    <property type="match status" value="1"/>
</dbReference>
<keyword evidence="7" id="KW-0472">Membrane</keyword>
<comment type="subcellular location">
    <subcellularLocation>
        <location evidence="1">Mitochondrion membrane</location>
        <topology evidence="1">Multi-pass membrane protein</topology>
    </subcellularLocation>
</comment>
<organism evidence="13 14">
    <name type="scientific">Heterodera trifolii</name>
    <dbReference type="NCBI Taxonomy" id="157864"/>
    <lineage>
        <taxon>Eukaryota</taxon>
        <taxon>Metazoa</taxon>
        <taxon>Ecdysozoa</taxon>
        <taxon>Nematoda</taxon>
        <taxon>Chromadorea</taxon>
        <taxon>Rhabditida</taxon>
        <taxon>Tylenchina</taxon>
        <taxon>Tylenchomorpha</taxon>
        <taxon>Tylenchoidea</taxon>
        <taxon>Heteroderidae</taxon>
        <taxon>Heteroderinae</taxon>
        <taxon>Heterodera</taxon>
    </lineage>
</organism>
<dbReference type="PANTHER" id="PTHR24221">
    <property type="entry name" value="ATP-BINDING CASSETTE SUB-FAMILY B"/>
    <property type="match status" value="1"/>
</dbReference>
<keyword evidence="6" id="KW-1133">Transmembrane helix</keyword>
<keyword evidence="2" id="KW-0813">Transport</keyword>
<feature type="domain" description="ABC transporter" evidence="12">
    <location>
        <begin position="32"/>
        <end position="266"/>
    </location>
</feature>
<evidence type="ECO:0000256" key="3">
    <source>
        <dbReference type="ARBA" id="ARBA00022692"/>
    </source>
</evidence>
<name>A0ABD2JM07_9BILA</name>
<evidence type="ECO:0000256" key="11">
    <source>
        <dbReference type="ARBA" id="ARBA00048046"/>
    </source>
</evidence>
<dbReference type="GO" id="GO:0005524">
    <property type="term" value="F:ATP binding"/>
    <property type="evidence" value="ECO:0007669"/>
    <property type="project" value="UniProtKB-KW"/>
</dbReference>
<protein>
    <recommendedName>
        <fullName evidence="9">Iron-sulfur clusters transporter ABCB7, mitochondrial</fullName>
    </recommendedName>
    <alternativeName>
        <fullName evidence="10">ATP-binding cassette sub-family B member 7, mitochondrial</fullName>
    </alternativeName>
</protein>
<evidence type="ECO:0000256" key="2">
    <source>
        <dbReference type="ARBA" id="ARBA00022448"/>
    </source>
</evidence>
<evidence type="ECO:0000256" key="9">
    <source>
        <dbReference type="ARBA" id="ARBA00041016"/>
    </source>
</evidence>
<comment type="catalytic activity">
    <reaction evidence="11">
        <text>(glutathione)4[2Fe(III)-2S] cluster(in) + ATP + H2O = (glutathione)4[2Fe(III)-2S] cluster(out) + ADP + phosphate + H(+)</text>
        <dbReference type="Rhea" id="RHEA:67028"/>
        <dbReference type="ChEBI" id="CHEBI:15377"/>
        <dbReference type="ChEBI" id="CHEBI:15378"/>
        <dbReference type="ChEBI" id="CHEBI:30616"/>
        <dbReference type="ChEBI" id="CHEBI:43474"/>
        <dbReference type="ChEBI" id="CHEBI:167627"/>
        <dbReference type="ChEBI" id="CHEBI:456216"/>
    </reaction>
    <physiologicalReaction direction="left-to-right" evidence="11">
        <dbReference type="Rhea" id="RHEA:67029"/>
    </physiologicalReaction>
</comment>
<sequence length="312" mass="34161">MQTMFSLIKLESRVVDRIDAPILNVSPPNSQISFHDITFAYIPGKPILRSLSFDVPSGKKVALVGGSGSGKSTIVRLLYRLCDAQSGQIRINGQDIAAVKLDSLRRAIAIVPQDSVLFHDTILYNIHYGDSSAPLEKVFEVAKTADLHNAILGMPAGYDTIVGERGLKLSGGEKQRVAIARAILKDAPIIVYDEATSSLDAITEENIMRSLKKAFSGRTSLFIAHRLATIVDADIIYVLDRGMVVESGTHSQLVGLPGGKYADLWHSQHRIGAELELAQREAERQKKREEEEVMLDMELSEGKCCGGMTCNR</sequence>
<dbReference type="Gene3D" id="1.20.1560.10">
    <property type="entry name" value="ABC transporter type 1, transmembrane domain"/>
    <property type="match status" value="1"/>
</dbReference>
<evidence type="ECO:0000256" key="7">
    <source>
        <dbReference type="ARBA" id="ARBA00023136"/>
    </source>
</evidence>
<dbReference type="InterPro" id="IPR017871">
    <property type="entry name" value="ABC_transporter-like_CS"/>
</dbReference>
<dbReference type="AlphaFoldDB" id="A0ABD2JM07"/>
<evidence type="ECO:0000256" key="1">
    <source>
        <dbReference type="ARBA" id="ARBA00004225"/>
    </source>
</evidence>
<keyword evidence="4" id="KW-0547">Nucleotide-binding</keyword>
<dbReference type="SUPFAM" id="SSF52540">
    <property type="entry name" value="P-loop containing nucleoside triphosphate hydrolases"/>
    <property type="match status" value="1"/>
</dbReference>
<keyword evidence="3" id="KW-0812">Transmembrane</keyword>
<dbReference type="InterPro" id="IPR003593">
    <property type="entry name" value="AAA+_ATPase"/>
</dbReference>
<evidence type="ECO:0000313" key="14">
    <source>
        <dbReference type="Proteomes" id="UP001620626"/>
    </source>
</evidence>
<dbReference type="PROSITE" id="PS00211">
    <property type="entry name" value="ABC_TRANSPORTER_1"/>
    <property type="match status" value="1"/>
</dbReference>
<evidence type="ECO:0000256" key="6">
    <source>
        <dbReference type="ARBA" id="ARBA00022989"/>
    </source>
</evidence>
<dbReference type="GO" id="GO:0031966">
    <property type="term" value="C:mitochondrial membrane"/>
    <property type="evidence" value="ECO:0007669"/>
    <property type="project" value="UniProtKB-SubCell"/>
</dbReference>
<evidence type="ECO:0000259" key="12">
    <source>
        <dbReference type="PROSITE" id="PS50893"/>
    </source>
</evidence>
<dbReference type="InterPro" id="IPR027417">
    <property type="entry name" value="P-loop_NTPase"/>
</dbReference>
<dbReference type="SMART" id="SM00382">
    <property type="entry name" value="AAA"/>
    <property type="match status" value="1"/>
</dbReference>